<dbReference type="AlphaFoldDB" id="A0A836CH24"/>
<keyword evidence="7" id="KW-0732">Signal</keyword>
<evidence type="ECO:0000313" key="9">
    <source>
        <dbReference type="EMBL" id="KAG5185652.1"/>
    </source>
</evidence>
<dbReference type="GO" id="GO:0004502">
    <property type="term" value="F:kynurenine 3-monooxygenase activity"/>
    <property type="evidence" value="ECO:0007669"/>
    <property type="project" value="TreeGrafter"/>
</dbReference>
<keyword evidence="10" id="KW-1185">Reference proteome</keyword>
<dbReference type="OrthoDB" id="10053569at2759"/>
<dbReference type="InterPro" id="IPR036188">
    <property type="entry name" value="FAD/NAD-bd_sf"/>
</dbReference>
<evidence type="ECO:0000256" key="6">
    <source>
        <dbReference type="ARBA" id="ARBA00023033"/>
    </source>
</evidence>
<protein>
    <recommendedName>
        <fullName evidence="8">FAD-binding domain-containing protein</fullName>
    </recommendedName>
</protein>
<dbReference type="PANTHER" id="PTHR46028:SF2">
    <property type="entry name" value="KYNURENINE 3-MONOOXYGENASE"/>
    <property type="match status" value="1"/>
</dbReference>
<organism evidence="9 10">
    <name type="scientific">Tribonema minus</name>
    <dbReference type="NCBI Taxonomy" id="303371"/>
    <lineage>
        <taxon>Eukaryota</taxon>
        <taxon>Sar</taxon>
        <taxon>Stramenopiles</taxon>
        <taxon>Ochrophyta</taxon>
        <taxon>PX clade</taxon>
        <taxon>Xanthophyceae</taxon>
        <taxon>Tribonematales</taxon>
        <taxon>Tribonemataceae</taxon>
        <taxon>Tribonema</taxon>
    </lineage>
</organism>
<dbReference type="GO" id="GO:0071949">
    <property type="term" value="F:FAD binding"/>
    <property type="evidence" value="ECO:0007669"/>
    <property type="project" value="InterPro"/>
</dbReference>
<evidence type="ECO:0000256" key="3">
    <source>
        <dbReference type="ARBA" id="ARBA00022827"/>
    </source>
</evidence>
<evidence type="ECO:0000256" key="2">
    <source>
        <dbReference type="ARBA" id="ARBA00022630"/>
    </source>
</evidence>
<dbReference type="GO" id="GO:0070189">
    <property type="term" value="P:kynurenine metabolic process"/>
    <property type="evidence" value="ECO:0007669"/>
    <property type="project" value="TreeGrafter"/>
</dbReference>
<keyword evidence="3" id="KW-0274">FAD</keyword>
<feature type="chain" id="PRO_5032368884" description="FAD-binding domain-containing protein" evidence="7">
    <location>
        <begin position="19"/>
        <end position="544"/>
    </location>
</feature>
<comment type="cofactor">
    <cofactor evidence="1">
        <name>FAD</name>
        <dbReference type="ChEBI" id="CHEBI:57692"/>
    </cofactor>
</comment>
<sequence>MRRLPLLLLGALLDGVAAFATRPRLAMTTTPRTSMSPPAQAISDDSKKRGAVIVGAGPAGYAAALVLAKRGWSGITIIESRRSAGYFDPNLGFSYRINDRGQRFLEQFDLIPRLNEASVSETDRELTYLPAEEPRRTISANFGGSSSKWVGQWVLRQEFLSLLHTEAASERWSSQIRIVYGATCVDIQRDPGQPAAPFTALIEKGERVGGGWQPPEHIAARLIVGADGVKSLVRGKMAEWDKETGGSGHGFDMQKSKSGSTGLKYKVMSIPPGFKLAHNSTDDDVARAEMSYVATSITKGKNALRLGILPTADRFSRRTANIITWPSHEVWTKKTGPELFAYLQASFPQLPLSEWLTPEGCQEWVDGEGGAFPPPQHCERLQWVDPSAGDDATSGGAVLVGDAIHCFPPDLGQGVNAALEDVAVLSECLDKCDDQIGSALRSYQQQRAPDAKAITRIMVLGYPWQYKQAPLREKLAFVNMAFRAVLSKKFPKFFDPQVSSLVGRELRYSEVLRRANRTSRNIALCFAAIAATMVTIARVAARVI</sequence>
<evidence type="ECO:0000256" key="4">
    <source>
        <dbReference type="ARBA" id="ARBA00022857"/>
    </source>
</evidence>
<dbReference type="PANTHER" id="PTHR46028">
    <property type="entry name" value="KYNURENINE 3-MONOOXYGENASE"/>
    <property type="match status" value="1"/>
</dbReference>
<reference evidence="9" key="1">
    <citation type="submission" date="2021-02" db="EMBL/GenBank/DDBJ databases">
        <title>First Annotated Genome of the Yellow-green Alga Tribonema minus.</title>
        <authorList>
            <person name="Mahan K.M."/>
        </authorList>
    </citation>
    <scope>NUCLEOTIDE SEQUENCE</scope>
    <source>
        <strain evidence="9">UTEX B ZZ1240</strain>
    </source>
</reference>
<dbReference type="Proteomes" id="UP000664859">
    <property type="component" value="Unassembled WGS sequence"/>
</dbReference>
<keyword evidence="2" id="KW-0285">Flavoprotein</keyword>
<dbReference type="InterPro" id="IPR002938">
    <property type="entry name" value="FAD-bd"/>
</dbReference>
<evidence type="ECO:0000256" key="1">
    <source>
        <dbReference type="ARBA" id="ARBA00001974"/>
    </source>
</evidence>
<evidence type="ECO:0000256" key="7">
    <source>
        <dbReference type="SAM" id="SignalP"/>
    </source>
</evidence>
<keyword evidence="4" id="KW-0521">NADP</keyword>
<feature type="signal peptide" evidence="7">
    <location>
        <begin position="1"/>
        <end position="18"/>
    </location>
</feature>
<keyword evidence="6" id="KW-0503">Monooxygenase</keyword>
<proteinExistence type="predicted"/>
<dbReference type="Pfam" id="PF01494">
    <property type="entry name" value="FAD_binding_3"/>
    <property type="match status" value="2"/>
</dbReference>
<evidence type="ECO:0000313" key="10">
    <source>
        <dbReference type="Proteomes" id="UP000664859"/>
    </source>
</evidence>
<dbReference type="SUPFAM" id="SSF51905">
    <property type="entry name" value="FAD/NAD(P)-binding domain"/>
    <property type="match status" value="1"/>
</dbReference>
<evidence type="ECO:0000259" key="8">
    <source>
        <dbReference type="Pfam" id="PF01494"/>
    </source>
</evidence>
<name>A0A836CH24_9STRA</name>
<keyword evidence="5" id="KW-0560">Oxidoreductase</keyword>
<dbReference type="PRINTS" id="PR00420">
    <property type="entry name" value="RNGMNOXGNASE"/>
</dbReference>
<dbReference type="EMBL" id="JAFCMP010000124">
    <property type="protein sequence ID" value="KAG5185652.1"/>
    <property type="molecule type" value="Genomic_DNA"/>
</dbReference>
<feature type="domain" description="FAD-binding" evidence="8">
    <location>
        <begin position="392"/>
        <end position="456"/>
    </location>
</feature>
<gene>
    <name evidence="9" type="ORF">JKP88DRAFT_262624</name>
</gene>
<dbReference type="Gene3D" id="3.50.50.60">
    <property type="entry name" value="FAD/NAD(P)-binding domain"/>
    <property type="match status" value="1"/>
</dbReference>
<accession>A0A836CH24</accession>
<feature type="domain" description="FAD-binding" evidence="8">
    <location>
        <begin position="52"/>
        <end position="237"/>
    </location>
</feature>
<evidence type="ECO:0000256" key="5">
    <source>
        <dbReference type="ARBA" id="ARBA00023002"/>
    </source>
</evidence>
<comment type="caution">
    <text evidence="9">The sequence shown here is derived from an EMBL/GenBank/DDBJ whole genome shotgun (WGS) entry which is preliminary data.</text>
</comment>